<evidence type="ECO:0000313" key="3">
    <source>
        <dbReference type="Proteomes" id="UP001057375"/>
    </source>
</evidence>
<feature type="region of interest" description="Disordered" evidence="1">
    <location>
        <begin position="181"/>
        <end position="343"/>
    </location>
</feature>
<accession>A0ABQ5K212</accession>
<feature type="compositionally biased region" description="Low complexity" evidence="1">
    <location>
        <begin position="274"/>
        <end position="290"/>
    </location>
</feature>
<comment type="caution">
    <text evidence="2">The sequence shown here is derived from an EMBL/GenBank/DDBJ whole genome shotgun (WGS) entry which is preliminary data.</text>
</comment>
<protein>
    <recommendedName>
        <fullName evidence="4">EF-hand domain-containing protein</fullName>
    </recommendedName>
</protein>
<dbReference type="PANTHER" id="PTHR35381:SF1">
    <property type="entry name" value="EF-HAND DOMAIN-CONTAINING PROTEIN"/>
    <property type="match status" value="1"/>
</dbReference>
<evidence type="ECO:0000313" key="2">
    <source>
        <dbReference type="EMBL" id="GKT22833.1"/>
    </source>
</evidence>
<dbReference type="Proteomes" id="UP001057375">
    <property type="component" value="Unassembled WGS sequence"/>
</dbReference>
<feature type="region of interest" description="Disordered" evidence="1">
    <location>
        <begin position="82"/>
        <end position="120"/>
    </location>
</feature>
<keyword evidence="3" id="KW-1185">Reference proteome</keyword>
<gene>
    <name evidence="2" type="ORF">ADUPG1_012239</name>
</gene>
<dbReference type="EMBL" id="BQXS01012428">
    <property type="protein sequence ID" value="GKT22833.1"/>
    <property type="molecule type" value="Genomic_DNA"/>
</dbReference>
<proteinExistence type="predicted"/>
<feature type="compositionally biased region" description="Low complexity" evidence="1">
    <location>
        <begin position="306"/>
        <end position="339"/>
    </location>
</feature>
<organism evidence="2 3">
    <name type="scientific">Aduncisulcus paluster</name>
    <dbReference type="NCBI Taxonomy" id="2918883"/>
    <lineage>
        <taxon>Eukaryota</taxon>
        <taxon>Metamonada</taxon>
        <taxon>Carpediemonas-like organisms</taxon>
        <taxon>Aduncisulcus</taxon>
    </lineage>
</organism>
<feature type="compositionally biased region" description="Basic and acidic residues" evidence="1">
    <location>
        <begin position="210"/>
        <end position="222"/>
    </location>
</feature>
<sequence length="434" mass="49207">MEFFHEYKPGNTVEYGQGLFKAAKAFQIERQQKYEESQKKKEEEYKKYSFKPDIIVCECTRGRKPSAVFDKLYQSALEVRAEQEQTRKEAEEKRLASYSFQPNLETPKKGEKGQKKRPVSKIARRVEIKRQRMREKKLGVFSALYDDATRRHMRQAEYHYWFPEDYTFHPDLSKSFATNSRYKASKKVASTPPSELRRRDMVDRASIPRSLDDAFDGHEMTKSELLGSKGGPSSGKKKSNRTEGIEDLMSPELHDQGRISSRRHPKTQPLPRPSSYISSSIGTIGSMSGSQGPVSRSRGIGGPVESSTNTGLSLSSSTKPRRQSALSSSYAKTSSDSSSPYIVTPANLTSSYHDPTSCLLAYEKDSETMGGSIFDMLDDDKDGILYEDDVKSKMTKLSFPDDKTKEKAVSILSETKYPLLRPQFLKELNTHKKK</sequence>
<evidence type="ECO:0008006" key="4">
    <source>
        <dbReference type="Google" id="ProtNLM"/>
    </source>
</evidence>
<name>A0ABQ5K212_9EUKA</name>
<evidence type="ECO:0000256" key="1">
    <source>
        <dbReference type="SAM" id="MobiDB-lite"/>
    </source>
</evidence>
<feature type="compositionally biased region" description="Basic and acidic residues" evidence="1">
    <location>
        <begin position="82"/>
        <end position="95"/>
    </location>
</feature>
<dbReference type="PANTHER" id="PTHR35381">
    <property type="entry name" value="EF-HAND DOMAIN-CONTAINING PROTEIN"/>
    <property type="match status" value="1"/>
</dbReference>
<reference evidence="2" key="1">
    <citation type="submission" date="2022-03" db="EMBL/GenBank/DDBJ databases">
        <title>Draft genome sequence of Aduncisulcus paluster, a free-living microaerophilic Fornicata.</title>
        <authorList>
            <person name="Yuyama I."/>
            <person name="Kume K."/>
            <person name="Tamura T."/>
            <person name="Inagaki Y."/>
            <person name="Hashimoto T."/>
        </authorList>
    </citation>
    <scope>NUCLEOTIDE SEQUENCE</scope>
    <source>
        <strain evidence="2">NY0171</strain>
    </source>
</reference>